<evidence type="ECO:0000313" key="4">
    <source>
        <dbReference type="EMBL" id="OLQ10861.1"/>
    </source>
</evidence>
<dbReference type="OrthoDB" id="445306at2759"/>
<evidence type="ECO:0000256" key="2">
    <source>
        <dbReference type="SAM" id="MobiDB-lite"/>
    </source>
</evidence>
<keyword evidence="3" id="KW-0472">Membrane</keyword>
<evidence type="ECO:0008006" key="6">
    <source>
        <dbReference type="Google" id="ProtNLM"/>
    </source>
</evidence>
<feature type="compositionally biased region" description="Acidic residues" evidence="2">
    <location>
        <begin position="88"/>
        <end position="109"/>
    </location>
</feature>
<name>A0A1Q9ETV7_SYMMI</name>
<evidence type="ECO:0000313" key="5">
    <source>
        <dbReference type="Proteomes" id="UP000186817"/>
    </source>
</evidence>
<dbReference type="AlphaFoldDB" id="A0A1Q9ETV7"/>
<feature type="region of interest" description="Disordered" evidence="2">
    <location>
        <begin position="1"/>
        <end position="158"/>
    </location>
</feature>
<accession>A0A1Q9ETV7</accession>
<gene>
    <name evidence="4" type="ORF">AK812_SmicGene5356</name>
</gene>
<comment type="caution">
    <text evidence="4">The sequence shown here is derived from an EMBL/GenBank/DDBJ whole genome shotgun (WGS) entry which is preliminary data.</text>
</comment>
<keyword evidence="5" id="KW-1185">Reference proteome</keyword>
<dbReference type="Proteomes" id="UP000186817">
    <property type="component" value="Unassembled WGS sequence"/>
</dbReference>
<feature type="compositionally biased region" description="Basic residues" evidence="2">
    <location>
        <begin position="1"/>
        <end position="20"/>
    </location>
</feature>
<dbReference type="EMBL" id="LSRX01000070">
    <property type="protein sequence ID" value="OLQ10861.1"/>
    <property type="molecule type" value="Genomic_DNA"/>
</dbReference>
<feature type="region of interest" description="Disordered" evidence="2">
    <location>
        <begin position="170"/>
        <end position="190"/>
    </location>
</feature>
<feature type="compositionally biased region" description="Basic and acidic residues" evidence="2">
    <location>
        <begin position="37"/>
        <end position="68"/>
    </location>
</feature>
<proteinExistence type="predicted"/>
<feature type="coiled-coil region" evidence="1">
    <location>
        <begin position="388"/>
        <end position="415"/>
    </location>
</feature>
<feature type="transmembrane region" description="Helical" evidence="3">
    <location>
        <begin position="552"/>
        <end position="573"/>
    </location>
</feature>
<sequence length="712" mass="78546">MAWKRKGSKGRGKGQRKKRRRQDDEGDESTKGKAKGKGKDRAKAKEAAKAAAEAERRKLELEQEEARRRAAARRARPGFGQLMKAFGVEEEAPSSEEGDSDEEDVEAVEDAALPVGAQKLAAAGEGEEEEEAKEFEDDAVEEEENEDEEPGDSAAATKGLETEGLDFFDRFFEDPPKPLGPSSKDRRPSGAAQFAWPALGRCEAHGCDVQTLPALLAEAEGTPSAPSGPVKESLLSQSWKLFRLAPGLREAFTSLLEAEPSDESKRIALGCWFCFDDIGGPAAWMLKNLAHFRVPAPLAMASGMPACMQGRPLLVLCAALAWASLWGFPAYSILPHRAPQSRTVLKAARRNKLPRAERRRRSSIMVPESSHLGQDRKLKYERKQDEVIQAARKRTEEARQDFEKSNAKIQAMERASWVKKVREAAEKALCASPTNTDNFGGLEIVWTEPPIVRGTTAEVRAFLRCQRGEALAAIDGKDVQQMGCAQILQELAVFDGSIRFLPLDKTIVALFTAFAKQRALSEEQQGVAEEQQGVAEEYEGGPLRLIGQMLQALVLIPLLVIALLASLAIKCFLGKAASPAQVRSSVRRFAEKALRRGPRALLDYPEGHNWIGGLDMIWTSPPMVRRVKPHLQQISDFEPGDRLVSVGDQPTEALRREEVLQLLSGSNSGLAFMKGERWQQRKDEEMKLQAAVRKVLKDKGSRRGFNRALEGE</sequence>
<evidence type="ECO:0000256" key="1">
    <source>
        <dbReference type="SAM" id="Coils"/>
    </source>
</evidence>
<keyword evidence="3" id="KW-1133">Transmembrane helix</keyword>
<organism evidence="4 5">
    <name type="scientific">Symbiodinium microadriaticum</name>
    <name type="common">Dinoflagellate</name>
    <name type="synonym">Zooxanthella microadriatica</name>
    <dbReference type="NCBI Taxonomy" id="2951"/>
    <lineage>
        <taxon>Eukaryota</taxon>
        <taxon>Sar</taxon>
        <taxon>Alveolata</taxon>
        <taxon>Dinophyceae</taxon>
        <taxon>Suessiales</taxon>
        <taxon>Symbiodiniaceae</taxon>
        <taxon>Symbiodinium</taxon>
    </lineage>
</organism>
<reference evidence="4 5" key="1">
    <citation type="submission" date="2016-02" db="EMBL/GenBank/DDBJ databases">
        <title>Genome analysis of coral dinoflagellate symbionts highlights evolutionary adaptations to a symbiotic lifestyle.</title>
        <authorList>
            <person name="Aranda M."/>
            <person name="Li Y."/>
            <person name="Liew Y.J."/>
            <person name="Baumgarten S."/>
            <person name="Simakov O."/>
            <person name="Wilson M."/>
            <person name="Piel J."/>
            <person name="Ashoor H."/>
            <person name="Bougouffa S."/>
            <person name="Bajic V.B."/>
            <person name="Ryu T."/>
            <person name="Ravasi T."/>
            <person name="Bayer T."/>
            <person name="Micklem G."/>
            <person name="Kim H."/>
            <person name="Bhak J."/>
            <person name="Lajeunesse T.C."/>
            <person name="Voolstra C.R."/>
        </authorList>
    </citation>
    <scope>NUCLEOTIDE SEQUENCE [LARGE SCALE GENOMIC DNA]</scope>
    <source>
        <strain evidence="4 5">CCMP2467</strain>
    </source>
</reference>
<evidence type="ECO:0000256" key="3">
    <source>
        <dbReference type="SAM" id="Phobius"/>
    </source>
</evidence>
<feature type="compositionally biased region" description="Acidic residues" evidence="2">
    <location>
        <begin position="125"/>
        <end position="151"/>
    </location>
</feature>
<keyword evidence="3" id="KW-0812">Transmembrane</keyword>
<protein>
    <recommendedName>
        <fullName evidence="6">PDZ domain-containing protein</fullName>
    </recommendedName>
</protein>
<keyword evidence="1" id="KW-0175">Coiled coil</keyword>